<comment type="similarity">
    <text evidence="1">Belongs to the 3-oxoacid CoA-transferase family.</text>
</comment>
<dbReference type="GO" id="GO:0008410">
    <property type="term" value="F:CoA-transferase activity"/>
    <property type="evidence" value="ECO:0007669"/>
    <property type="project" value="InterPro"/>
</dbReference>
<organism evidence="3">
    <name type="scientific">bioreactor metagenome</name>
    <dbReference type="NCBI Taxonomy" id="1076179"/>
    <lineage>
        <taxon>unclassified sequences</taxon>
        <taxon>metagenomes</taxon>
        <taxon>ecological metagenomes</taxon>
    </lineage>
</organism>
<evidence type="ECO:0000256" key="2">
    <source>
        <dbReference type="ARBA" id="ARBA00022679"/>
    </source>
</evidence>
<dbReference type="AlphaFoldDB" id="A0A644ZCL5"/>
<dbReference type="PANTHER" id="PTHR43293">
    <property type="entry name" value="ACETATE COA-TRANSFERASE YDIF"/>
    <property type="match status" value="1"/>
</dbReference>
<evidence type="ECO:0000256" key="1">
    <source>
        <dbReference type="ARBA" id="ARBA00007154"/>
    </source>
</evidence>
<dbReference type="EC" id="2.8.3.23" evidence="3"/>
<evidence type="ECO:0000313" key="3">
    <source>
        <dbReference type="EMBL" id="MPM38427.1"/>
    </source>
</evidence>
<dbReference type="InterPro" id="IPR014388">
    <property type="entry name" value="3-oxoacid_CoA-transferase"/>
</dbReference>
<dbReference type="GO" id="GO:0046952">
    <property type="term" value="P:ketone body catabolic process"/>
    <property type="evidence" value="ECO:0007669"/>
    <property type="project" value="InterPro"/>
</dbReference>
<dbReference type="SUPFAM" id="SSF100950">
    <property type="entry name" value="NagB/RpiA/CoA transferase-like"/>
    <property type="match status" value="2"/>
</dbReference>
<dbReference type="PROSITE" id="PS51257">
    <property type="entry name" value="PROKAR_LIPOPROTEIN"/>
    <property type="match status" value="1"/>
</dbReference>
<accession>A0A644ZCL5</accession>
<name>A0A644ZCL5_9ZZZZ</name>
<sequence>MKKVRILTAQQAAELVRDGDTIATGGFVSCACPEALSKALEQRFLETGHPRDLTLFFAAGQGHRDGTGGDHYGHEGLVRRVIGGHWDRAPRLGDLALANKIEAYNLPQGVISHMYRDIAGHNIGTITTVGLYTFADPRNGGGKLNEHTKEDLVKVIEIEGQERLLYKSFPINVVFLRASYADEYGNCTVHREIGPIDVTAMAQACKNSGGRVIVQVEKIVQGGSLDPKLVAIPGIYVDSIVVGSVQDNEQCLGMPYDGALTGEFRIPVDAIPAIPMDAKKIIARRAAMELPQDAVVNLGTGAPEKIANVAAEEGISDQLTLTVEAGSIAGIPYGGTQFGAAANSMAILPHNVQFDFYHGGGLDVAFLGLAETAPSGDLNVSKFGSRLAGAGGFIDITQNAKKVVFCGTFTAKGLETDCRDGHLVIAREGAKKKFVKEVEHITFSGRYAVKTGQPVLYITERAVFELRPEGVTLVEIAPGVDLQTQVLDQMEFIPKIAEDLKLMDERIFREELMGLVGK</sequence>
<comment type="caution">
    <text evidence="3">The sequence shown here is derived from an EMBL/GenBank/DDBJ whole genome shotgun (WGS) entry which is preliminary data.</text>
</comment>
<dbReference type="PANTHER" id="PTHR43293:SF1">
    <property type="entry name" value="ACETATE COA-TRANSFERASE YDIF"/>
    <property type="match status" value="1"/>
</dbReference>
<dbReference type="SMART" id="SM00882">
    <property type="entry name" value="CoA_trans"/>
    <property type="match status" value="2"/>
</dbReference>
<proteinExistence type="inferred from homology"/>
<keyword evidence="2 3" id="KW-0808">Transferase</keyword>
<dbReference type="InterPro" id="IPR037171">
    <property type="entry name" value="NagB/RpiA_transferase-like"/>
</dbReference>
<dbReference type="Gene3D" id="3.40.1080.10">
    <property type="entry name" value="Glutaconate Coenzyme A-transferase"/>
    <property type="match status" value="2"/>
</dbReference>
<dbReference type="InterPro" id="IPR004165">
    <property type="entry name" value="CoA_trans_fam_I"/>
</dbReference>
<protein>
    <submittedName>
        <fullName evidence="3">Caffeate CoA-transferase</fullName>
        <ecNumber evidence="3">2.8.3.23</ecNumber>
    </submittedName>
</protein>
<dbReference type="EMBL" id="VSSQ01008282">
    <property type="protein sequence ID" value="MPM38427.1"/>
    <property type="molecule type" value="Genomic_DNA"/>
</dbReference>
<gene>
    <name evidence="3" type="primary">carA_37</name>
    <name evidence="3" type="ORF">SDC9_85056</name>
</gene>
<reference evidence="3" key="1">
    <citation type="submission" date="2019-08" db="EMBL/GenBank/DDBJ databases">
        <authorList>
            <person name="Kucharzyk K."/>
            <person name="Murdoch R.W."/>
            <person name="Higgins S."/>
            <person name="Loffler F."/>
        </authorList>
    </citation>
    <scope>NUCLEOTIDE SEQUENCE</scope>
</reference>
<dbReference type="PIRSF" id="PIRSF000858">
    <property type="entry name" value="SCOT-t"/>
    <property type="match status" value="1"/>
</dbReference>
<dbReference type="Pfam" id="PF01144">
    <property type="entry name" value="CoA_trans"/>
    <property type="match status" value="1"/>
</dbReference>